<dbReference type="Gene3D" id="3.40.50.2300">
    <property type="match status" value="1"/>
</dbReference>
<dbReference type="EMBL" id="JADUNO010000005">
    <property type="protein sequence ID" value="MBH1638355.1"/>
    <property type="molecule type" value="Genomic_DNA"/>
</dbReference>
<organism evidence="3 4">
    <name type="scientific">Stenotrophomonas maltophilia</name>
    <name type="common">Pseudomonas maltophilia</name>
    <name type="synonym">Xanthomonas maltophilia</name>
    <dbReference type="NCBI Taxonomy" id="40324"/>
    <lineage>
        <taxon>Bacteria</taxon>
        <taxon>Pseudomonadati</taxon>
        <taxon>Pseudomonadota</taxon>
        <taxon>Gammaproteobacteria</taxon>
        <taxon>Lysobacterales</taxon>
        <taxon>Lysobacteraceae</taxon>
        <taxon>Stenotrophomonas</taxon>
        <taxon>Stenotrophomonas maltophilia group</taxon>
    </lineage>
</organism>
<dbReference type="AlphaFoldDB" id="A0AA40XUX5"/>
<dbReference type="PROSITE" id="PS50110">
    <property type="entry name" value="RESPONSE_REGULATORY"/>
    <property type="match status" value="1"/>
</dbReference>
<comment type="caution">
    <text evidence="3">The sequence shown here is derived from an EMBL/GenBank/DDBJ whole genome shotgun (WGS) entry which is preliminary data.</text>
</comment>
<dbReference type="InterPro" id="IPR011006">
    <property type="entry name" value="CheY-like_superfamily"/>
</dbReference>
<name>A0AA40XUX5_STEMA</name>
<accession>A0AA40XUX5</accession>
<protein>
    <submittedName>
        <fullName evidence="3">Response regulator transcription factor</fullName>
    </submittedName>
</protein>
<dbReference type="Proteomes" id="UP000616785">
    <property type="component" value="Unassembled WGS sequence"/>
</dbReference>
<dbReference type="GO" id="GO:0000160">
    <property type="term" value="P:phosphorelay signal transduction system"/>
    <property type="evidence" value="ECO:0007669"/>
    <property type="project" value="InterPro"/>
</dbReference>
<reference evidence="3" key="1">
    <citation type="submission" date="2020-11" db="EMBL/GenBank/DDBJ databases">
        <title>Enhanced detection system for hospital associated transmission using whole genome sequencing surveillance.</title>
        <authorList>
            <person name="Harrison L.H."/>
            <person name="Van Tyne D."/>
            <person name="Marsh J.W."/>
            <person name="Griffith M.P."/>
            <person name="Snyder D.J."/>
            <person name="Cooper V.S."/>
            <person name="Mustapha M."/>
        </authorList>
    </citation>
    <scope>NUCLEOTIDE SEQUENCE</scope>
    <source>
        <strain evidence="3">STEN00092</strain>
    </source>
</reference>
<feature type="domain" description="Response regulatory" evidence="2">
    <location>
        <begin position="2"/>
        <end position="144"/>
    </location>
</feature>
<evidence type="ECO:0000313" key="3">
    <source>
        <dbReference type="EMBL" id="MBH1638355.1"/>
    </source>
</evidence>
<evidence type="ECO:0000256" key="1">
    <source>
        <dbReference type="PROSITE-ProRule" id="PRU00169"/>
    </source>
</evidence>
<dbReference type="SUPFAM" id="SSF52172">
    <property type="entry name" value="CheY-like"/>
    <property type="match status" value="1"/>
</dbReference>
<evidence type="ECO:0000259" key="2">
    <source>
        <dbReference type="PROSITE" id="PS50110"/>
    </source>
</evidence>
<sequence length="153" mass="17316">MKILLIEDDADKAREIVDFVKEFRGSLEVDEVRSFNSALKAICDRNRTYDAVLLDMSMPNFDVGANEPSGGAQESFAGRDLLMQMKMRRRTAPTIVVTMFDGFGEGNSRVSIENLAEQMSKNFPEFYIGHVYYSQTEDTWKAKLGTLLRGILD</sequence>
<evidence type="ECO:0000313" key="4">
    <source>
        <dbReference type="Proteomes" id="UP000616785"/>
    </source>
</evidence>
<proteinExistence type="predicted"/>
<feature type="modified residue" description="4-aspartylphosphate" evidence="1">
    <location>
        <position position="55"/>
    </location>
</feature>
<gene>
    <name evidence="3" type="ORF">I5U57_02695</name>
</gene>
<keyword evidence="1" id="KW-0597">Phosphoprotein</keyword>
<dbReference type="InterPro" id="IPR001789">
    <property type="entry name" value="Sig_transdc_resp-reg_receiver"/>
</dbReference>